<gene>
    <name evidence="1" type="ORF">PQQ63_18840</name>
</gene>
<keyword evidence="2" id="KW-1185">Reference proteome</keyword>
<dbReference type="Pfam" id="PF03928">
    <property type="entry name" value="HbpS-like"/>
    <property type="match status" value="1"/>
</dbReference>
<protein>
    <submittedName>
        <fullName evidence="1">Heme-binding protein</fullName>
    </submittedName>
</protein>
<dbReference type="InterPro" id="IPR052517">
    <property type="entry name" value="GlcG_carb_metab_protein"/>
</dbReference>
<dbReference type="SUPFAM" id="SSF143744">
    <property type="entry name" value="GlcG-like"/>
    <property type="match status" value="1"/>
</dbReference>
<dbReference type="PANTHER" id="PTHR34309">
    <property type="entry name" value="SLR1406 PROTEIN"/>
    <property type="match status" value="1"/>
</dbReference>
<dbReference type="InterPro" id="IPR005624">
    <property type="entry name" value="PduO/GlcC-like"/>
</dbReference>
<dbReference type="InterPro" id="IPR038084">
    <property type="entry name" value="PduO/GlcC-like_sf"/>
</dbReference>
<dbReference type="Gene3D" id="3.30.450.150">
    <property type="entry name" value="Haem-degrading domain"/>
    <property type="match status" value="1"/>
</dbReference>
<dbReference type="RefSeq" id="WP_408337624.1">
    <property type="nucleotide sequence ID" value="NZ_JAQQCF010000016.1"/>
</dbReference>
<accession>A0ABW9DUS6</accession>
<name>A0ABW9DUS6_9BURK</name>
<dbReference type="PANTHER" id="PTHR34309:SF10">
    <property type="entry name" value="SLR1406 PROTEIN"/>
    <property type="match status" value="1"/>
</dbReference>
<comment type="caution">
    <text evidence="1">The sequence shown here is derived from an EMBL/GenBank/DDBJ whole genome shotgun (WGS) entry which is preliminary data.</text>
</comment>
<organism evidence="1 2">
    <name type="scientific">Paraburkholderia metrosideri</name>
    <dbReference type="NCBI Taxonomy" id="580937"/>
    <lineage>
        <taxon>Bacteria</taxon>
        <taxon>Pseudomonadati</taxon>
        <taxon>Pseudomonadota</taxon>
        <taxon>Betaproteobacteria</taxon>
        <taxon>Burkholderiales</taxon>
        <taxon>Burkholderiaceae</taxon>
        <taxon>Paraburkholderia</taxon>
    </lineage>
</organism>
<sequence length="143" mass="14445">MQPLSLIQASKIVDASLERARELKCQPLTVAVLDAGGHLVALKREDGSGILRPQIAQAKAWGALGMGHGGRALAERAAAAPAFFAALTDISGGRIAPVPGGVLVRDGSGNILGAVGISGDHPDKDEACAVFAIQSVELMADGG</sequence>
<proteinExistence type="predicted"/>
<dbReference type="EMBL" id="JAQQCF010000016">
    <property type="protein sequence ID" value="MFM0638757.1"/>
    <property type="molecule type" value="Genomic_DNA"/>
</dbReference>
<evidence type="ECO:0000313" key="1">
    <source>
        <dbReference type="EMBL" id="MFM0638757.1"/>
    </source>
</evidence>
<evidence type="ECO:0000313" key="2">
    <source>
        <dbReference type="Proteomes" id="UP001629432"/>
    </source>
</evidence>
<dbReference type="Proteomes" id="UP001629432">
    <property type="component" value="Unassembled WGS sequence"/>
</dbReference>
<reference evidence="1 2" key="1">
    <citation type="journal article" date="2024" name="Chem. Sci.">
        <title>Discovery of megapolipeptins by genome mining of a Burkholderiales bacteria collection.</title>
        <authorList>
            <person name="Paulo B.S."/>
            <person name="Recchia M.J.J."/>
            <person name="Lee S."/>
            <person name="Fergusson C.H."/>
            <person name="Romanowski S.B."/>
            <person name="Hernandez A."/>
            <person name="Krull N."/>
            <person name="Liu D.Y."/>
            <person name="Cavanagh H."/>
            <person name="Bos A."/>
            <person name="Gray C.A."/>
            <person name="Murphy B.T."/>
            <person name="Linington R.G."/>
            <person name="Eustaquio A.S."/>
        </authorList>
    </citation>
    <scope>NUCLEOTIDE SEQUENCE [LARGE SCALE GENOMIC DNA]</scope>
    <source>
        <strain evidence="1 2">RL17-338-BIC-A</strain>
    </source>
</reference>